<feature type="compositionally biased region" description="Polar residues" evidence="1">
    <location>
        <begin position="25"/>
        <end position="34"/>
    </location>
</feature>
<protein>
    <submittedName>
        <fullName evidence="2">Uncharacterized protein</fullName>
    </submittedName>
</protein>
<feature type="region of interest" description="Disordered" evidence="1">
    <location>
        <begin position="1"/>
        <end position="34"/>
    </location>
</feature>
<accession>A0A0B1P924</accession>
<reference evidence="2 3" key="1">
    <citation type="journal article" date="2014" name="BMC Genomics">
        <title>Adaptive genomic structural variation in the grape powdery mildew pathogen, Erysiphe necator.</title>
        <authorList>
            <person name="Jones L."/>
            <person name="Riaz S."/>
            <person name="Morales-Cruz A."/>
            <person name="Amrine K.C."/>
            <person name="McGuire B."/>
            <person name="Gubler W.D."/>
            <person name="Walker M.A."/>
            <person name="Cantu D."/>
        </authorList>
    </citation>
    <scope>NUCLEOTIDE SEQUENCE [LARGE SCALE GENOMIC DNA]</scope>
    <source>
        <strain evidence="3">c</strain>
    </source>
</reference>
<organism evidence="2 3">
    <name type="scientific">Uncinula necator</name>
    <name type="common">Grape powdery mildew</name>
    <dbReference type="NCBI Taxonomy" id="52586"/>
    <lineage>
        <taxon>Eukaryota</taxon>
        <taxon>Fungi</taxon>
        <taxon>Dikarya</taxon>
        <taxon>Ascomycota</taxon>
        <taxon>Pezizomycotina</taxon>
        <taxon>Leotiomycetes</taxon>
        <taxon>Erysiphales</taxon>
        <taxon>Erysiphaceae</taxon>
        <taxon>Erysiphe</taxon>
    </lineage>
</organism>
<dbReference type="EMBL" id="JNVN01000721">
    <property type="protein sequence ID" value="KHJ34743.1"/>
    <property type="molecule type" value="Genomic_DNA"/>
</dbReference>
<evidence type="ECO:0000313" key="3">
    <source>
        <dbReference type="Proteomes" id="UP000030854"/>
    </source>
</evidence>
<comment type="caution">
    <text evidence="2">The sequence shown here is derived from an EMBL/GenBank/DDBJ whole genome shotgun (WGS) entry which is preliminary data.</text>
</comment>
<sequence length="346" mass="37816">MAPPLASKRALPPDLLDAGNRVSKPKSTTGKASRNITAKAHLLSPTLNVLRKDVVFEKALCDMHGSSDKYLDEDSSMEINIGDDISEGSNADPFAEELPTPSIAPDTAVATTLNLAHDQDLKDNHNAANLMDTIEGLLDLTNDYLKNLEAHHPGVGVDFLALLADGASRAMRGERVYSNLSKVCEGRKQGIQEKWAEKAKNKNPGTKVYNLKRQVVKASAPEGQSNEDRRIMIRLDPEHEARKTGSYELRQSIQNLVSDSSLVSDVWIVPSGVAILAPTSAKAAAILQSKSAIENRFGNATVERQESWTTFVIGPIKKKIRCIEGLRDPMDGLLQQELAHPRHSPY</sequence>
<dbReference type="Proteomes" id="UP000030854">
    <property type="component" value="Unassembled WGS sequence"/>
</dbReference>
<gene>
    <name evidence="2" type="ORF">EV44_g4233</name>
</gene>
<keyword evidence="3" id="KW-1185">Reference proteome</keyword>
<name>A0A0B1P924_UNCNE</name>
<evidence type="ECO:0000313" key="2">
    <source>
        <dbReference type="EMBL" id="KHJ34743.1"/>
    </source>
</evidence>
<dbReference type="HOGENOM" id="CLU_036943_0_0_1"/>
<dbReference type="AlphaFoldDB" id="A0A0B1P924"/>
<evidence type="ECO:0000256" key="1">
    <source>
        <dbReference type="SAM" id="MobiDB-lite"/>
    </source>
</evidence>
<proteinExistence type="predicted"/>